<dbReference type="InterPro" id="IPR001789">
    <property type="entry name" value="Sig_transdc_resp-reg_receiver"/>
</dbReference>
<dbReference type="PANTHER" id="PTHR43547:SF2">
    <property type="entry name" value="HYBRID SIGNAL TRANSDUCTION HISTIDINE KINASE C"/>
    <property type="match status" value="1"/>
</dbReference>
<dbReference type="SUPFAM" id="SSF55785">
    <property type="entry name" value="PYP-like sensor domain (PAS domain)"/>
    <property type="match status" value="4"/>
</dbReference>
<dbReference type="NCBIfam" id="TIGR00229">
    <property type="entry name" value="sensory_box"/>
    <property type="match status" value="1"/>
</dbReference>
<dbReference type="CDD" id="cd00082">
    <property type="entry name" value="HisKA"/>
    <property type="match status" value="1"/>
</dbReference>
<dbReference type="GO" id="GO:0000155">
    <property type="term" value="F:phosphorelay sensor kinase activity"/>
    <property type="evidence" value="ECO:0007669"/>
    <property type="project" value="InterPro"/>
</dbReference>
<dbReference type="OrthoDB" id="9758705at2"/>
<dbReference type="Pfam" id="PF08448">
    <property type="entry name" value="PAS_4"/>
    <property type="match status" value="1"/>
</dbReference>
<evidence type="ECO:0000259" key="6">
    <source>
        <dbReference type="PROSITE" id="PS50110"/>
    </source>
</evidence>
<dbReference type="AlphaFoldDB" id="A0A017T535"/>
<dbReference type="SMART" id="SM00388">
    <property type="entry name" value="HisKA"/>
    <property type="match status" value="1"/>
</dbReference>
<dbReference type="PANTHER" id="PTHR43547">
    <property type="entry name" value="TWO-COMPONENT HISTIDINE KINASE"/>
    <property type="match status" value="1"/>
</dbReference>
<proteinExistence type="predicted"/>
<dbReference type="InterPro" id="IPR035965">
    <property type="entry name" value="PAS-like_dom_sf"/>
</dbReference>
<dbReference type="EC" id="2.7.13.3" evidence="2"/>
<evidence type="ECO:0000256" key="4">
    <source>
        <dbReference type="PROSITE-ProRule" id="PRU00169"/>
    </source>
</evidence>
<dbReference type="Gene3D" id="3.30.450.20">
    <property type="entry name" value="PAS domain"/>
    <property type="match status" value="4"/>
</dbReference>
<evidence type="ECO:0000256" key="1">
    <source>
        <dbReference type="ARBA" id="ARBA00000085"/>
    </source>
</evidence>
<dbReference type="Gene3D" id="3.30.565.10">
    <property type="entry name" value="Histidine kinase-like ATPase, C-terminal domain"/>
    <property type="match status" value="1"/>
</dbReference>
<dbReference type="CDD" id="cd17580">
    <property type="entry name" value="REC_2_DhkD-like"/>
    <property type="match status" value="1"/>
</dbReference>
<dbReference type="EMBL" id="ASRX01000043">
    <property type="protein sequence ID" value="EYF03666.1"/>
    <property type="molecule type" value="Genomic_DNA"/>
</dbReference>
<dbReference type="SUPFAM" id="SSF55874">
    <property type="entry name" value="ATPase domain of HSP90 chaperone/DNA topoisomerase II/histidine kinase"/>
    <property type="match status" value="1"/>
</dbReference>
<name>A0A017T535_9BACT</name>
<dbReference type="eggNOG" id="COG5002">
    <property type="taxonomic scope" value="Bacteria"/>
</dbReference>
<dbReference type="InterPro" id="IPR013656">
    <property type="entry name" value="PAS_4"/>
</dbReference>
<feature type="domain" description="PAC" evidence="8">
    <location>
        <begin position="353"/>
        <end position="406"/>
    </location>
</feature>
<dbReference type="Proteomes" id="UP000019678">
    <property type="component" value="Unassembled WGS sequence"/>
</dbReference>
<dbReference type="FunFam" id="3.30.565.10:FF:000010">
    <property type="entry name" value="Sensor histidine kinase RcsC"/>
    <property type="match status" value="1"/>
</dbReference>
<dbReference type="InterPro" id="IPR004358">
    <property type="entry name" value="Sig_transdc_His_kin-like_C"/>
</dbReference>
<dbReference type="InterPro" id="IPR036890">
    <property type="entry name" value="HATPase_C_sf"/>
</dbReference>
<evidence type="ECO:0000256" key="2">
    <source>
        <dbReference type="ARBA" id="ARBA00012438"/>
    </source>
</evidence>
<dbReference type="InterPro" id="IPR013655">
    <property type="entry name" value="PAS_fold_3"/>
</dbReference>
<comment type="catalytic activity">
    <reaction evidence="1">
        <text>ATP + protein L-histidine = ADP + protein N-phospho-L-histidine.</text>
        <dbReference type="EC" id="2.7.13.3"/>
    </reaction>
</comment>
<dbReference type="InterPro" id="IPR000014">
    <property type="entry name" value="PAS"/>
</dbReference>
<accession>A0A017T535</accession>
<organism evidence="9 10">
    <name type="scientific">Chondromyces apiculatus DSM 436</name>
    <dbReference type="NCBI Taxonomy" id="1192034"/>
    <lineage>
        <taxon>Bacteria</taxon>
        <taxon>Pseudomonadati</taxon>
        <taxon>Myxococcota</taxon>
        <taxon>Polyangia</taxon>
        <taxon>Polyangiales</taxon>
        <taxon>Polyangiaceae</taxon>
        <taxon>Chondromyces</taxon>
    </lineage>
</organism>
<dbReference type="CDD" id="cd00130">
    <property type="entry name" value="PAS"/>
    <property type="match status" value="3"/>
</dbReference>
<dbReference type="SUPFAM" id="SSF47384">
    <property type="entry name" value="Homodimeric domain of signal transducing histidine kinase"/>
    <property type="match status" value="1"/>
</dbReference>
<dbReference type="SMART" id="SM00448">
    <property type="entry name" value="REC"/>
    <property type="match status" value="1"/>
</dbReference>
<dbReference type="PROSITE" id="PS50110">
    <property type="entry name" value="RESPONSE_REGULATORY"/>
    <property type="match status" value="1"/>
</dbReference>
<dbReference type="InterPro" id="IPR011006">
    <property type="entry name" value="CheY-like_superfamily"/>
</dbReference>
<dbReference type="PRINTS" id="PR00344">
    <property type="entry name" value="BCTRLSENSOR"/>
</dbReference>
<feature type="domain" description="Histidine kinase" evidence="5">
    <location>
        <begin position="671"/>
        <end position="889"/>
    </location>
</feature>
<dbReference type="STRING" id="1192034.CAP_5277"/>
<evidence type="ECO:0000259" key="7">
    <source>
        <dbReference type="PROSITE" id="PS50112"/>
    </source>
</evidence>
<evidence type="ECO:0000259" key="5">
    <source>
        <dbReference type="PROSITE" id="PS50109"/>
    </source>
</evidence>
<dbReference type="SMART" id="SM00086">
    <property type="entry name" value="PAC"/>
    <property type="match status" value="4"/>
</dbReference>
<dbReference type="eggNOG" id="COG2205">
    <property type="taxonomic scope" value="Bacteria"/>
</dbReference>
<dbReference type="Pfam" id="PF08447">
    <property type="entry name" value="PAS_3"/>
    <property type="match status" value="2"/>
</dbReference>
<evidence type="ECO:0000256" key="3">
    <source>
        <dbReference type="ARBA" id="ARBA00022553"/>
    </source>
</evidence>
<protein>
    <recommendedName>
        <fullName evidence="2">histidine kinase</fullName>
        <ecNumber evidence="2">2.7.13.3</ecNumber>
    </recommendedName>
</protein>
<dbReference type="InterPro" id="IPR003661">
    <property type="entry name" value="HisK_dim/P_dom"/>
</dbReference>
<dbReference type="Gene3D" id="3.40.50.2300">
    <property type="match status" value="1"/>
</dbReference>
<dbReference type="SMART" id="SM00091">
    <property type="entry name" value="PAS"/>
    <property type="match status" value="4"/>
</dbReference>
<feature type="domain" description="PAS" evidence="7">
    <location>
        <begin position="276"/>
        <end position="348"/>
    </location>
</feature>
<keyword evidence="10" id="KW-1185">Reference proteome</keyword>
<feature type="domain" description="PAC" evidence="8">
    <location>
        <begin position="609"/>
        <end position="660"/>
    </location>
</feature>
<evidence type="ECO:0000313" key="10">
    <source>
        <dbReference type="Proteomes" id="UP000019678"/>
    </source>
</evidence>
<dbReference type="GO" id="GO:0006355">
    <property type="term" value="P:regulation of DNA-templated transcription"/>
    <property type="evidence" value="ECO:0007669"/>
    <property type="project" value="InterPro"/>
</dbReference>
<dbReference type="InterPro" id="IPR003594">
    <property type="entry name" value="HATPase_dom"/>
</dbReference>
<dbReference type="Gene3D" id="1.10.287.130">
    <property type="match status" value="1"/>
</dbReference>
<sequence>MSRLVALLEMRAETLLLHGTDPLKPNLAPSQPLEPGAQSLLPPLLHELIAALCAGHAPAASVVATQHALTCEARGLDAEDLVRAHGLLRDIVLDAVDTEGLALTPSEVRVFTTFLAQVLSEGVAAHGEQRERHMRIAQAEQRKQHDLFMQAPVAIAILEGPEHLYTFANPAYRALVNGRDVVGKTLHEALPDVKEYGFDALMDRVMSTGQTFIAKEMPIKLEHHGEDERLIFNFVYTPKQNATGQVDGVLMSGLEVTEQVEARRRLEVLASELRNSEERTRRVLEASGAGLWTLDATTGAVQFDTATMAMMGLPVGSALDIAFSLGTHVIPEDQARVGQALASALAGENGGRYLVEFRTRSEEGAPPYWVESRAQASFDAEGKATHLSGVLVDITARKTAEIELRAKTERLNLLLDNTKDFAFILTNVEGTIVEWQGGAEAITGYAASEAVGQRIHLLFTPEDRAASRPEKEMAMAARDGRAEDQRWHRRKDDSRFFADGVTTALYNEHGSLRGFGKVFRDATAQKQAEDALRLSDQRLHFALRAGRMGTWELDLVKGELSSSDTCKANYGRAPADPFSYADLSASVLDEDRDMWRRKVEAAIATASDLDVEYRALWPDGSVHWVHVRSSCATEAGRVTAMSGVSVNIDERKTIEEELRAADRRKDEFLSTASHELRTPLNAILGWAHMLSSGRLGAEASRRAAEVIERNAKSQVQLIEDILDASRIITGKLRLELRQLDMKELVRAAMDAVRPAADARNIALSLTVDPPAAHFVGDPDRLQQVVWNLVNNAIKFTPSGGAVEVRLERLGASIALRVKDTGQGIAPNFLPHLFERFRQADGTTTRRHGGLGLGLALVRHLVEAHGGTVHAESEGEGKGATFVVTLPVHAVQAQVPGSSQPQALAGGASLPLVSLQGVTALIVDDEADARELCASVLRLSGAEVRTAASAEEALALLAEERPMVLLSDIGMPGVNGYTLIRSVRARAGTEDARIPAIALTAYAREEDRRLALDAGFQAHVAKPVEPDDLVRAVASLLGMSDGSAPPR</sequence>
<dbReference type="SMART" id="SM00387">
    <property type="entry name" value="HATPase_c"/>
    <property type="match status" value="1"/>
</dbReference>
<dbReference type="PROSITE" id="PS50112">
    <property type="entry name" value="PAS"/>
    <property type="match status" value="2"/>
</dbReference>
<comment type="caution">
    <text evidence="9">The sequence shown here is derived from an EMBL/GenBank/DDBJ whole genome shotgun (WGS) entry which is preliminary data.</text>
</comment>
<dbReference type="Pfam" id="PF00989">
    <property type="entry name" value="PAS"/>
    <property type="match status" value="1"/>
</dbReference>
<feature type="domain" description="PAS" evidence="7">
    <location>
        <begin position="407"/>
        <end position="478"/>
    </location>
</feature>
<dbReference type="Pfam" id="PF00072">
    <property type="entry name" value="Response_reg"/>
    <property type="match status" value="1"/>
</dbReference>
<dbReference type="InterPro" id="IPR013767">
    <property type="entry name" value="PAS_fold"/>
</dbReference>
<feature type="modified residue" description="4-aspartylphosphate" evidence="4">
    <location>
        <position position="967"/>
    </location>
</feature>
<dbReference type="RefSeq" id="WP_156041131.1">
    <property type="nucleotide sequence ID" value="NZ_ASRX01000043.1"/>
</dbReference>
<dbReference type="InterPro" id="IPR036097">
    <property type="entry name" value="HisK_dim/P_sf"/>
</dbReference>
<dbReference type="Pfam" id="PF02518">
    <property type="entry name" value="HATPase_c"/>
    <property type="match status" value="1"/>
</dbReference>
<dbReference type="InterPro" id="IPR000700">
    <property type="entry name" value="PAS-assoc_C"/>
</dbReference>
<feature type="domain" description="PAC" evidence="8">
    <location>
        <begin position="481"/>
        <end position="534"/>
    </location>
</feature>
<dbReference type="SUPFAM" id="SSF52172">
    <property type="entry name" value="CheY-like"/>
    <property type="match status" value="1"/>
</dbReference>
<gene>
    <name evidence="9" type="ORF">CAP_5277</name>
</gene>
<dbReference type="InterPro" id="IPR005467">
    <property type="entry name" value="His_kinase_dom"/>
</dbReference>
<dbReference type="InterPro" id="IPR001610">
    <property type="entry name" value="PAC"/>
</dbReference>
<evidence type="ECO:0000259" key="8">
    <source>
        <dbReference type="PROSITE" id="PS50113"/>
    </source>
</evidence>
<evidence type="ECO:0000313" key="9">
    <source>
        <dbReference type="EMBL" id="EYF03666.1"/>
    </source>
</evidence>
<dbReference type="eggNOG" id="COG2202">
    <property type="taxonomic scope" value="Bacteria"/>
</dbReference>
<dbReference type="Gene3D" id="2.10.70.100">
    <property type="match status" value="1"/>
</dbReference>
<dbReference type="PROSITE" id="PS50109">
    <property type="entry name" value="HIS_KIN"/>
    <property type="match status" value="1"/>
</dbReference>
<feature type="domain" description="Response regulatory" evidence="6">
    <location>
        <begin position="918"/>
        <end position="1036"/>
    </location>
</feature>
<keyword evidence="3 4" id="KW-0597">Phosphoprotein</keyword>
<dbReference type="PROSITE" id="PS50113">
    <property type="entry name" value="PAC"/>
    <property type="match status" value="3"/>
</dbReference>
<reference evidence="9 10" key="1">
    <citation type="submission" date="2013-05" db="EMBL/GenBank/DDBJ databases">
        <title>Genome assembly of Chondromyces apiculatus DSM 436.</title>
        <authorList>
            <person name="Sharma G."/>
            <person name="Khatri I."/>
            <person name="Kaur C."/>
            <person name="Mayilraj S."/>
            <person name="Subramanian S."/>
        </authorList>
    </citation>
    <scope>NUCLEOTIDE SEQUENCE [LARGE SCALE GENOMIC DNA]</scope>
    <source>
        <strain evidence="9 10">DSM 436</strain>
    </source>
</reference>
<dbReference type="Pfam" id="PF00512">
    <property type="entry name" value="HisKA"/>
    <property type="match status" value="1"/>
</dbReference>